<gene>
    <name evidence="4" type="ORF">E4633_14705</name>
</gene>
<sequence>MYDKVKILIVDDEEMNRELLVALLEDLGQVVTAGNGKLALLEIEKSPDFDLVLLDLHMPEMDGFETLRTLKKHLTWREIPVIIVTTSRADVKETLAIGANDFVAKPYDCEELRLRAMNQLKSKKLQDLYKDLSGHLEAEVLRKTADLRKALAIAQEAEYEITLRLGRAAEFRDMETGLHTRRISEMSELLAQLAGISHEDCELLRFASPLHDVGKVGIPDRILLKPGKLTREEMDIMRLHTVIGGRILSHAKSYPSLEMGHIIALQHHEKWDGTGYPNGMAGEAIHIFARIVSIVDVYDALSSERPYKPPFSREKTLEIMSEGKGTFFDPVLLDHFISHIDAFAAIRENLRDQDQEPDSELGALAMLA</sequence>
<dbReference type="SMART" id="SM00448">
    <property type="entry name" value="REC"/>
    <property type="match status" value="1"/>
</dbReference>
<evidence type="ECO:0000259" key="2">
    <source>
        <dbReference type="PROSITE" id="PS50110"/>
    </source>
</evidence>
<proteinExistence type="predicted"/>
<dbReference type="PROSITE" id="PS51832">
    <property type="entry name" value="HD_GYP"/>
    <property type="match status" value="1"/>
</dbReference>
<keyword evidence="1" id="KW-0597">Phosphoprotein</keyword>
<dbReference type="SMART" id="SM00471">
    <property type="entry name" value="HDc"/>
    <property type="match status" value="1"/>
</dbReference>
<name>A0A4S1CDQ3_9BACT</name>
<comment type="caution">
    <text evidence="4">The sequence shown here is derived from an EMBL/GenBank/DDBJ whole genome shotgun (WGS) entry which is preliminary data.</text>
</comment>
<dbReference type="SUPFAM" id="SSF109604">
    <property type="entry name" value="HD-domain/PDEase-like"/>
    <property type="match status" value="1"/>
</dbReference>
<dbReference type="CDD" id="cd00077">
    <property type="entry name" value="HDc"/>
    <property type="match status" value="1"/>
</dbReference>
<dbReference type="InterPro" id="IPR001789">
    <property type="entry name" value="Sig_transdc_resp-reg_receiver"/>
</dbReference>
<dbReference type="GO" id="GO:0000160">
    <property type="term" value="P:phosphorelay signal transduction system"/>
    <property type="evidence" value="ECO:0007669"/>
    <property type="project" value="InterPro"/>
</dbReference>
<feature type="domain" description="Response regulatory" evidence="2">
    <location>
        <begin position="6"/>
        <end position="120"/>
    </location>
</feature>
<accession>A0A4S1CDQ3</accession>
<organism evidence="4 5">
    <name type="scientific">Geomonas terrae</name>
    <dbReference type="NCBI Taxonomy" id="2562681"/>
    <lineage>
        <taxon>Bacteria</taxon>
        <taxon>Pseudomonadati</taxon>
        <taxon>Thermodesulfobacteriota</taxon>
        <taxon>Desulfuromonadia</taxon>
        <taxon>Geobacterales</taxon>
        <taxon>Geobacteraceae</taxon>
        <taxon>Geomonas</taxon>
    </lineage>
</organism>
<dbReference type="Gene3D" id="1.10.3210.10">
    <property type="entry name" value="Hypothetical protein af1432"/>
    <property type="match status" value="1"/>
</dbReference>
<dbReference type="AlphaFoldDB" id="A0A4S1CDQ3"/>
<dbReference type="Gene3D" id="3.40.50.2300">
    <property type="match status" value="1"/>
</dbReference>
<protein>
    <submittedName>
        <fullName evidence="4">Response regulator</fullName>
    </submittedName>
</protein>
<dbReference type="PROSITE" id="PS50110">
    <property type="entry name" value="RESPONSE_REGULATORY"/>
    <property type="match status" value="1"/>
</dbReference>
<dbReference type="EMBL" id="SRSC01000003">
    <property type="protein sequence ID" value="TGU71559.1"/>
    <property type="molecule type" value="Genomic_DNA"/>
</dbReference>
<keyword evidence="5" id="KW-1185">Reference proteome</keyword>
<dbReference type="SUPFAM" id="SSF52172">
    <property type="entry name" value="CheY-like"/>
    <property type="match status" value="1"/>
</dbReference>
<dbReference type="PANTHER" id="PTHR45228:SF5">
    <property type="entry name" value="CYCLIC DI-GMP PHOSPHODIESTERASE VC_1348-RELATED"/>
    <property type="match status" value="1"/>
</dbReference>
<feature type="domain" description="HD-GYP" evidence="3">
    <location>
        <begin position="154"/>
        <end position="352"/>
    </location>
</feature>
<dbReference type="Pfam" id="PF13487">
    <property type="entry name" value="HD_5"/>
    <property type="match status" value="1"/>
</dbReference>
<dbReference type="Pfam" id="PF00072">
    <property type="entry name" value="Response_reg"/>
    <property type="match status" value="1"/>
</dbReference>
<evidence type="ECO:0000313" key="5">
    <source>
        <dbReference type="Proteomes" id="UP000306416"/>
    </source>
</evidence>
<reference evidence="4 5" key="1">
    <citation type="submission" date="2019-04" db="EMBL/GenBank/DDBJ databases">
        <title>Geobacter oryzae sp. nov., ferric-reducing bacteria isolated from paddy soil.</title>
        <authorList>
            <person name="Xu Z."/>
            <person name="Masuda Y."/>
            <person name="Itoh H."/>
            <person name="Senoo K."/>
        </authorList>
    </citation>
    <scope>NUCLEOTIDE SEQUENCE [LARGE SCALE GENOMIC DNA]</scope>
    <source>
        <strain evidence="4 5">Red111</strain>
    </source>
</reference>
<evidence type="ECO:0000313" key="4">
    <source>
        <dbReference type="EMBL" id="TGU71559.1"/>
    </source>
</evidence>
<dbReference type="Proteomes" id="UP000306416">
    <property type="component" value="Unassembled WGS sequence"/>
</dbReference>
<dbReference type="PANTHER" id="PTHR45228">
    <property type="entry name" value="CYCLIC DI-GMP PHOSPHODIESTERASE TM_0186-RELATED"/>
    <property type="match status" value="1"/>
</dbReference>
<dbReference type="InterPro" id="IPR052020">
    <property type="entry name" value="Cyclic_di-GMP/3'3'-cGAMP_PDE"/>
</dbReference>
<evidence type="ECO:0000259" key="3">
    <source>
        <dbReference type="PROSITE" id="PS51832"/>
    </source>
</evidence>
<dbReference type="InterPro" id="IPR003607">
    <property type="entry name" value="HD/PDEase_dom"/>
</dbReference>
<dbReference type="InterPro" id="IPR011006">
    <property type="entry name" value="CheY-like_superfamily"/>
</dbReference>
<evidence type="ECO:0000256" key="1">
    <source>
        <dbReference type="PROSITE-ProRule" id="PRU00169"/>
    </source>
</evidence>
<dbReference type="InterPro" id="IPR037522">
    <property type="entry name" value="HD_GYP_dom"/>
</dbReference>
<feature type="modified residue" description="4-aspartylphosphate" evidence="1">
    <location>
        <position position="55"/>
    </location>
</feature>
<dbReference type="RefSeq" id="WP_135871260.1">
    <property type="nucleotide sequence ID" value="NZ_SRSC01000003.1"/>
</dbReference>